<keyword evidence="3" id="KW-1185">Reference proteome</keyword>
<comment type="caution">
    <text evidence="2">The sequence shown here is derived from an EMBL/GenBank/DDBJ whole genome shotgun (WGS) entry which is preliminary data.</text>
</comment>
<reference evidence="2" key="1">
    <citation type="submission" date="2021-06" db="EMBL/GenBank/DDBJ databases">
        <authorList>
            <person name="Hodson N. C."/>
            <person name="Mongue J. A."/>
            <person name="Jaron S. K."/>
        </authorList>
    </citation>
    <scope>NUCLEOTIDE SEQUENCE</scope>
</reference>
<evidence type="ECO:0000313" key="3">
    <source>
        <dbReference type="Proteomes" id="UP000708208"/>
    </source>
</evidence>
<dbReference type="AlphaFoldDB" id="A0A8J2JQQ9"/>
<gene>
    <name evidence="2" type="ORF">AFUS01_LOCUS8898</name>
</gene>
<accession>A0A8J2JQQ9</accession>
<sequence>MTSSSVVSNTRKLQALLLNWDHVLVGLFGKSYKPTAEGRRQAQDNETASPARSIPKSPTLYPHTVYLVREKGSQEEETWGKYRRKTMLL</sequence>
<feature type="region of interest" description="Disordered" evidence="1">
    <location>
        <begin position="36"/>
        <end position="58"/>
    </location>
</feature>
<dbReference type="Proteomes" id="UP000708208">
    <property type="component" value="Unassembled WGS sequence"/>
</dbReference>
<proteinExistence type="predicted"/>
<dbReference type="EMBL" id="CAJVCH010062616">
    <property type="protein sequence ID" value="CAG7719579.1"/>
    <property type="molecule type" value="Genomic_DNA"/>
</dbReference>
<evidence type="ECO:0000256" key="1">
    <source>
        <dbReference type="SAM" id="MobiDB-lite"/>
    </source>
</evidence>
<name>A0A8J2JQQ9_9HEXA</name>
<protein>
    <submittedName>
        <fullName evidence="2">Uncharacterized protein</fullName>
    </submittedName>
</protein>
<organism evidence="2 3">
    <name type="scientific">Allacma fusca</name>
    <dbReference type="NCBI Taxonomy" id="39272"/>
    <lineage>
        <taxon>Eukaryota</taxon>
        <taxon>Metazoa</taxon>
        <taxon>Ecdysozoa</taxon>
        <taxon>Arthropoda</taxon>
        <taxon>Hexapoda</taxon>
        <taxon>Collembola</taxon>
        <taxon>Symphypleona</taxon>
        <taxon>Sminthuridae</taxon>
        <taxon>Allacma</taxon>
    </lineage>
</organism>
<evidence type="ECO:0000313" key="2">
    <source>
        <dbReference type="EMBL" id="CAG7719579.1"/>
    </source>
</evidence>